<dbReference type="PANTHER" id="PTHR38479:SF2">
    <property type="entry name" value="WINGED HELIX DNA-BINDING DOMAIN-CONTAINING PROTEIN"/>
    <property type="match status" value="1"/>
</dbReference>
<sequence length="343" mass="39880">MEIIKWKAIVLKKMGFIEPMTVHQICRQHNGVQAQVRSYADVGFLTRMSTEDFSGSWSLDLVRQWSIRGTLHAYLKEDIPLYLYEGRNYLKPNLSLPTHDGKISAKEKGYYGDLILEALASGHKSRDELKEICRKAGLSKEKEASLFDSWGGIIASLISEGKIYQEYERQYFGLLKSYEPWDKEKAELEIARRYFSGFGPVSLADARYYFKENKRTIENWMKKLDLKTVEVEGITRYYAGELEEGDTDIPPIIFIAGFDALLLAFEKKENPFFDPKYIRDIYTLTGIVKPVIMLNGELVATWRKEKNKVYVRPFKNLRKKEISLIECEGIKRFQEISKVLFEK</sequence>
<evidence type="ECO:0000313" key="2">
    <source>
        <dbReference type="Proteomes" id="UP000281771"/>
    </source>
</evidence>
<evidence type="ECO:0008006" key="3">
    <source>
        <dbReference type="Google" id="ProtNLM"/>
    </source>
</evidence>
<organism evidence="1 2">
    <name type="scientific">Streptococcus minor</name>
    <dbReference type="NCBI Taxonomy" id="229549"/>
    <lineage>
        <taxon>Bacteria</taxon>
        <taxon>Bacillati</taxon>
        <taxon>Bacillota</taxon>
        <taxon>Bacilli</taxon>
        <taxon>Lactobacillales</taxon>
        <taxon>Streptococcaceae</taxon>
        <taxon>Streptococcus</taxon>
    </lineage>
</organism>
<gene>
    <name evidence="1" type="ORF">EII38_04245</name>
</gene>
<proteinExistence type="predicted"/>
<protein>
    <recommendedName>
        <fullName evidence="3">Winged helix DNA-binding domain-containing protein</fullName>
    </recommendedName>
</protein>
<dbReference type="AlphaFoldDB" id="A0A3P1VDY0"/>
<dbReference type="RefSeq" id="WP_124776296.1">
    <property type="nucleotide sequence ID" value="NZ_RQZA01000002.1"/>
</dbReference>
<dbReference type="Proteomes" id="UP000281771">
    <property type="component" value="Unassembled WGS sequence"/>
</dbReference>
<dbReference type="EMBL" id="RQZA01000002">
    <property type="protein sequence ID" value="RRD31968.1"/>
    <property type="molecule type" value="Genomic_DNA"/>
</dbReference>
<name>A0A3P1VDY0_9STRE</name>
<reference evidence="1 2" key="1">
    <citation type="submission" date="2018-11" db="EMBL/GenBank/DDBJ databases">
        <title>Genomes From Bacteria Associated with the Canine Oral Cavity: a Test Case for Automated Genome-Based Taxonomic Assignment.</title>
        <authorList>
            <person name="Coil D.A."/>
            <person name="Jospin G."/>
            <person name="Darling A.E."/>
            <person name="Wallis C."/>
            <person name="Davis I.J."/>
            <person name="Harris S."/>
            <person name="Eisen J.A."/>
            <person name="Holcombe L.J."/>
            <person name="O'Flynn C."/>
        </authorList>
    </citation>
    <scope>NUCLEOTIDE SEQUENCE [LARGE SCALE GENOMIC DNA]</scope>
    <source>
        <strain evidence="1 2">OH4621_COT-116</strain>
    </source>
</reference>
<accession>A0A3P1VDY0</accession>
<dbReference type="PANTHER" id="PTHR38479">
    <property type="entry name" value="LMO0824 PROTEIN"/>
    <property type="match status" value="1"/>
</dbReference>
<comment type="caution">
    <text evidence="1">The sequence shown here is derived from an EMBL/GenBank/DDBJ whole genome shotgun (WGS) entry which is preliminary data.</text>
</comment>
<evidence type="ECO:0000313" key="1">
    <source>
        <dbReference type="EMBL" id="RRD31968.1"/>
    </source>
</evidence>
<dbReference type="InterPro" id="IPR009351">
    <property type="entry name" value="AlkZ-like"/>
</dbReference>
<keyword evidence="2" id="KW-1185">Reference proteome</keyword>
<dbReference type="Pfam" id="PF06224">
    <property type="entry name" value="AlkZ-like"/>
    <property type="match status" value="1"/>
</dbReference>